<dbReference type="InterPro" id="IPR018958">
    <property type="entry name" value="Knr4/Smi1-like_dom"/>
</dbReference>
<sequence>MTTGRLGATAAPPNAAYAGQVVHFPDPIRAARYPQGVWVDEHGYPDFSPYARAAAEIAEPPEGFGVDELRLTDYVSANAALHHAGHELFTRPSPTTTLNGGPAGRGANSASPTTTLNGGPAGRGANSASPTTTLNGGPAGRGAYSASPVATPHGWTWHHVVGSRRMELVPVEVKALLRHHGGLATAAADQDKRGTRPLQETRPVHFAVSEDVDAGEPESVFAALGERRLREVEEDLGYRLPGAYRGFLKASGGRPAVGVALDPDLGLLIDQPFFAVRDEAATDDLRYANKCLRDHLTKDYLGIGYVQGGLLAVKVKGERIGTVWFCPYDDARDTNDYWDSPQQRVGSLLLPCGDDFDAFLLRLAGNPPELETVANLMVDGGFAQAVPVEE</sequence>
<proteinExistence type="predicted"/>
<feature type="region of interest" description="Disordered" evidence="1">
    <location>
        <begin position="86"/>
        <end position="145"/>
    </location>
</feature>
<name>A0ABT5Z994_9ACTN</name>
<evidence type="ECO:0000256" key="1">
    <source>
        <dbReference type="SAM" id="MobiDB-lite"/>
    </source>
</evidence>
<keyword evidence="4" id="KW-1185">Reference proteome</keyword>
<feature type="compositionally biased region" description="Polar residues" evidence="1">
    <location>
        <begin position="126"/>
        <end position="135"/>
    </location>
</feature>
<reference evidence="3 4" key="1">
    <citation type="submission" date="2023-03" db="EMBL/GenBank/DDBJ databases">
        <title>Draft genome sequence of type strain Streptomyces ferralitis JCM 14344.</title>
        <authorList>
            <person name="Klaysubun C."/>
            <person name="Duangmal K."/>
        </authorList>
    </citation>
    <scope>NUCLEOTIDE SEQUENCE [LARGE SCALE GENOMIC DNA]</scope>
    <source>
        <strain evidence="3 4">JCM 14344</strain>
    </source>
</reference>
<dbReference type="Proteomes" id="UP001220022">
    <property type="component" value="Unassembled WGS sequence"/>
</dbReference>
<evidence type="ECO:0000313" key="3">
    <source>
        <dbReference type="EMBL" id="MDF2260319.1"/>
    </source>
</evidence>
<dbReference type="SUPFAM" id="SSF160631">
    <property type="entry name" value="SMI1/KNR4-like"/>
    <property type="match status" value="1"/>
</dbReference>
<gene>
    <name evidence="3" type="ORF">P2L57_32805</name>
</gene>
<comment type="caution">
    <text evidence="3">The sequence shown here is derived from an EMBL/GenBank/DDBJ whole genome shotgun (WGS) entry which is preliminary data.</text>
</comment>
<organism evidence="3 4">
    <name type="scientific">Streptantibioticus ferralitis</name>
    <dbReference type="NCBI Taxonomy" id="236510"/>
    <lineage>
        <taxon>Bacteria</taxon>
        <taxon>Bacillati</taxon>
        <taxon>Actinomycetota</taxon>
        <taxon>Actinomycetes</taxon>
        <taxon>Kitasatosporales</taxon>
        <taxon>Streptomycetaceae</taxon>
        <taxon>Streptantibioticus</taxon>
    </lineage>
</organism>
<dbReference type="InterPro" id="IPR032869">
    <property type="entry name" value="WHH_dom_containing"/>
</dbReference>
<dbReference type="RefSeq" id="WP_275820801.1">
    <property type="nucleotide sequence ID" value="NZ_BAAANM010000021.1"/>
</dbReference>
<evidence type="ECO:0000313" key="4">
    <source>
        <dbReference type="Proteomes" id="UP001220022"/>
    </source>
</evidence>
<dbReference type="Pfam" id="PF14414">
    <property type="entry name" value="WHH"/>
    <property type="match status" value="1"/>
</dbReference>
<feature type="compositionally biased region" description="Polar residues" evidence="1">
    <location>
        <begin position="108"/>
        <end position="117"/>
    </location>
</feature>
<evidence type="ECO:0000259" key="2">
    <source>
        <dbReference type="Pfam" id="PF09346"/>
    </source>
</evidence>
<dbReference type="Pfam" id="PF09346">
    <property type="entry name" value="SMI1_KNR4"/>
    <property type="match status" value="1"/>
</dbReference>
<dbReference type="Gene3D" id="3.40.1580.10">
    <property type="entry name" value="SMI1/KNR4-like"/>
    <property type="match status" value="1"/>
</dbReference>
<dbReference type="InterPro" id="IPR037883">
    <property type="entry name" value="Knr4/Smi1-like_sf"/>
</dbReference>
<protein>
    <submittedName>
        <fullName evidence="3">SMI1/KNR4 family protein</fullName>
    </submittedName>
</protein>
<dbReference type="EMBL" id="JARHTQ010000032">
    <property type="protein sequence ID" value="MDF2260319.1"/>
    <property type="molecule type" value="Genomic_DNA"/>
</dbReference>
<accession>A0ABT5Z994</accession>
<feature type="domain" description="Knr4/Smi1-like" evidence="2">
    <location>
        <begin position="227"/>
        <end position="340"/>
    </location>
</feature>